<dbReference type="RefSeq" id="WP_058231499.1">
    <property type="nucleotide sequence ID" value="NZ_FMYG01000002.1"/>
</dbReference>
<evidence type="ECO:0000313" key="1">
    <source>
        <dbReference type="EMBL" id="SDB94211.1"/>
    </source>
</evidence>
<name>A0A1G6HJ46_9MICO</name>
<protein>
    <submittedName>
        <fullName evidence="1">Uncharacterized protein</fullName>
    </submittedName>
</protein>
<proteinExistence type="predicted"/>
<gene>
    <name evidence="1" type="ORF">SAMN05216418_1269</name>
</gene>
<evidence type="ECO:0000313" key="2">
    <source>
        <dbReference type="Proteomes" id="UP000183203"/>
    </source>
</evidence>
<dbReference type="AlphaFoldDB" id="A0A1G6HJ46"/>
<reference evidence="1 2" key="1">
    <citation type="submission" date="2016-09" db="EMBL/GenBank/DDBJ databases">
        <authorList>
            <person name="Capua I."/>
            <person name="De Benedictis P."/>
            <person name="Joannis T."/>
            <person name="Lombin L.H."/>
            <person name="Cattoli G."/>
        </authorList>
    </citation>
    <scope>NUCLEOTIDE SEQUENCE [LARGE SCALE GENOMIC DNA]</scope>
    <source>
        <strain evidence="1 2">NIO-1002</strain>
    </source>
</reference>
<organism evidence="1 2">
    <name type="scientific">Microbacterium enclense</name>
    <dbReference type="NCBI Taxonomy" id="993073"/>
    <lineage>
        <taxon>Bacteria</taxon>
        <taxon>Bacillati</taxon>
        <taxon>Actinomycetota</taxon>
        <taxon>Actinomycetes</taxon>
        <taxon>Micrococcales</taxon>
        <taxon>Microbacteriaceae</taxon>
        <taxon>Microbacterium</taxon>
    </lineage>
</organism>
<dbReference type="OrthoDB" id="5083655at2"/>
<dbReference type="Proteomes" id="UP000183203">
    <property type="component" value="Unassembled WGS sequence"/>
</dbReference>
<dbReference type="STRING" id="993073.AS029_05100"/>
<accession>A0A1G6HJ46</accession>
<dbReference type="EMBL" id="FMYG01000002">
    <property type="protein sequence ID" value="SDB94211.1"/>
    <property type="molecule type" value="Genomic_DNA"/>
</dbReference>
<sequence>MSAVTRAIALPVRPTRAETALLALSRTITRLAEERMRRRAWAIEAEPARRAGRAASHAMSADAARYLSPR</sequence>